<dbReference type="InterPro" id="IPR010285">
    <property type="entry name" value="DNA_helicase_pif1-like_DEAD"/>
</dbReference>
<reference evidence="4" key="2">
    <citation type="submission" date="2022-01" db="EMBL/GenBank/DDBJ databases">
        <authorList>
            <person name="Yamashiro T."/>
            <person name="Shiraishi A."/>
            <person name="Satake H."/>
            <person name="Nakayama K."/>
        </authorList>
    </citation>
    <scope>NUCLEOTIDE SEQUENCE</scope>
</reference>
<dbReference type="InterPro" id="IPR027417">
    <property type="entry name" value="P-loop_NTPase"/>
</dbReference>
<dbReference type="PANTHER" id="PTHR10492">
    <property type="match status" value="1"/>
</dbReference>
<dbReference type="SUPFAM" id="SSF52540">
    <property type="entry name" value="P-loop containing nucleoside triphosphate hydrolases"/>
    <property type="match status" value="1"/>
</dbReference>
<dbReference type="Pfam" id="PF21530">
    <property type="entry name" value="Pif1_2B_dom"/>
    <property type="match status" value="1"/>
</dbReference>
<dbReference type="EC" id="5.6.2.3" evidence="1"/>
<keyword evidence="1" id="KW-0234">DNA repair</keyword>
<proteinExistence type="inferred from homology"/>
<keyword evidence="1" id="KW-0233">DNA recombination</keyword>
<dbReference type="PANTHER" id="PTHR10492:SF96">
    <property type="entry name" value="ATP-DEPENDENT DNA HELICASE"/>
    <property type="match status" value="1"/>
</dbReference>
<comment type="similarity">
    <text evidence="1">Belongs to the helicase family.</text>
</comment>
<dbReference type="Proteomes" id="UP001151760">
    <property type="component" value="Unassembled WGS sequence"/>
</dbReference>
<keyword evidence="1" id="KW-0378">Hydrolase</keyword>
<comment type="cofactor">
    <cofactor evidence="1">
        <name>Mg(2+)</name>
        <dbReference type="ChEBI" id="CHEBI:18420"/>
    </cofactor>
</comment>
<dbReference type="InterPro" id="IPR049163">
    <property type="entry name" value="Pif1-like_2B_dom"/>
</dbReference>
<gene>
    <name evidence="4" type="ORF">Tco_0940854</name>
</gene>
<dbReference type="GO" id="GO:0004386">
    <property type="term" value="F:helicase activity"/>
    <property type="evidence" value="ECO:0007669"/>
    <property type="project" value="UniProtKB-KW"/>
</dbReference>
<sequence length="698" mass="80623">MPERAKTTLTEWFEYNDANIDGRHLTYLDFPSEFVCYKYSKSWRQRVIRTRYFIGRLTYVHPSSGELFFFRMLLCHQKGCKSPIDVRTINDQIFLTYRAACEALGVLGNDKEWDIALEEATVTATTSEIRFLFTQILIYCDVADPSRLWAALNGFGKSVKDFDLPTPPAHLLEDLKNKLLMEERNYKSDLLRQETLQAILKLHSKQRKIYDLIINATSNNIQEPIFVYGQDESICHIRKNTQLGNILTETDLIIRDEAPMNDSRCFEALDRTLKDLMNTPEILFGGKTIILGGDFCQTLPVKKSASKSEPVAASIAESYLWWHFKVCTLTENMRLQRPGMSESEQEKSHSFAKWLLSIGNGEPGEREEQDDGDTSWISIPTEYCVLDDETGMSELIDFIYDQETLKTPTTGCLQEKAIVCPKTLDLINARILLAVKGRSKIYLSNDEAIPLEGDISEIELLYLMEYLNTMNFLGFPRHELELKVGSPIMLLRNVNLLGGLYSTEMLETTIASLGIRQHNRTLEAKVYRKWISKSVSDMREIFFCYMLIDRETIWVAQDQLATYISLQLPAKEKIARRKVDIENLEGNIIEFTMWDEMVRTITDLQLSATFATHYYINPRRLEAEHLHTALRAKFSVIPSPQVAKYRFEDPEMEKTRNRETLHTLLQQNPTSFKGICFTCEVTITGIRENREWHYTSCN</sequence>
<keyword evidence="1" id="KW-0227">DNA damage</keyword>
<evidence type="ECO:0000313" key="4">
    <source>
        <dbReference type="EMBL" id="GJT40989.1"/>
    </source>
</evidence>
<dbReference type="EMBL" id="BQNB010015522">
    <property type="protein sequence ID" value="GJT40989.1"/>
    <property type="molecule type" value="Genomic_DNA"/>
</dbReference>
<organism evidence="4 5">
    <name type="scientific">Tanacetum coccineum</name>
    <dbReference type="NCBI Taxonomy" id="301880"/>
    <lineage>
        <taxon>Eukaryota</taxon>
        <taxon>Viridiplantae</taxon>
        <taxon>Streptophyta</taxon>
        <taxon>Embryophyta</taxon>
        <taxon>Tracheophyta</taxon>
        <taxon>Spermatophyta</taxon>
        <taxon>Magnoliopsida</taxon>
        <taxon>eudicotyledons</taxon>
        <taxon>Gunneridae</taxon>
        <taxon>Pentapetalae</taxon>
        <taxon>asterids</taxon>
        <taxon>campanulids</taxon>
        <taxon>Asterales</taxon>
        <taxon>Asteraceae</taxon>
        <taxon>Asteroideae</taxon>
        <taxon>Anthemideae</taxon>
        <taxon>Anthemidinae</taxon>
        <taxon>Tanacetum</taxon>
    </lineage>
</organism>
<evidence type="ECO:0000259" key="2">
    <source>
        <dbReference type="Pfam" id="PF05970"/>
    </source>
</evidence>
<comment type="caution">
    <text evidence="4">The sequence shown here is derived from an EMBL/GenBank/DDBJ whole genome shotgun (WGS) entry which is preliminary data.</text>
</comment>
<name>A0ABQ5DVU9_9ASTR</name>
<keyword evidence="1" id="KW-0067">ATP-binding</keyword>
<dbReference type="Pfam" id="PF05970">
    <property type="entry name" value="PIF1"/>
    <property type="match status" value="1"/>
</dbReference>
<keyword evidence="5" id="KW-1185">Reference proteome</keyword>
<comment type="catalytic activity">
    <reaction evidence="1">
        <text>ATP + H2O = ADP + phosphate + H(+)</text>
        <dbReference type="Rhea" id="RHEA:13065"/>
        <dbReference type="ChEBI" id="CHEBI:15377"/>
        <dbReference type="ChEBI" id="CHEBI:15378"/>
        <dbReference type="ChEBI" id="CHEBI:30616"/>
        <dbReference type="ChEBI" id="CHEBI:43474"/>
        <dbReference type="ChEBI" id="CHEBI:456216"/>
        <dbReference type="EC" id="5.6.2.3"/>
    </reaction>
</comment>
<accession>A0ABQ5DVU9</accession>
<feature type="domain" description="DNA helicase Pif1-like 2B" evidence="3">
    <location>
        <begin position="465"/>
        <end position="500"/>
    </location>
</feature>
<evidence type="ECO:0000256" key="1">
    <source>
        <dbReference type="RuleBase" id="RU363044"/>
    </source>
</evidence>
<feature type="domain" description="DNA helicase Pif1-like DEAD-box helicase" evidence="2">
    <location>
        <begin position="230"/>
        <end position="365"/>
    </location>
</feature>
<dbReference type="Gene3D" id="3.40.50.300">
    <property type="entry name" value="P-loop containing nucleotide triphosphate hydrolases"/>
    <property type="match status" value="1"/>
</dbReference>
<evidence type="ECO:0000259" key="3">
    <source>
        <dbReference type="Pfam" id="PF21530"/>
    </source>
</evidence>
<protein>
    <recommendedName>
        <fullName evidence="1">ATP-dependent DNA helicase</fullName>
        <ecNumber evidence="1">5.6.2.3</ecNumber>
    </recommendedName>
</protein>
<reference evidence="4" key="1">
    <citation type="journal article" date="2022" name="Int. J. Mol. Sci.">
        <title>Draft Genome of Tanacetum Coccineum: Genomic Comparison of Closely Related Tanacetum-Family Plants.</title>
        <authorList>
            <person name="Yamashiro T."/>
            <person name="Shiraishi A."/>
            <person name="Nakayama K."/>
            <person name="Satake H."/>
        </authorList>
    </citation>
    <scope>NUCLEOTIDE SEQUENCE</scope>
</reference>
<keyword evidence="1" id="KW-0547">Nucleotide-binding</keyword>
<keyword evidence="1 4" id="KW-0347">Helicase</keyword>
<evidence type="ECO:0000313" key="5">
    <source>
        <dbReference type="Proteomes" id="UP001151760"/>
    </source>
</evidence>